<protein>
    <submittedName>
        <fullName evidence="5">Inosine-uridine preferring nucleoside hydrolase family protein</fullName>
    </submittedName>
</protein>
<dbReference type="InterPro" id="IPR023186">
    <property type="entry name" value="IUNH"/>
</dbReference>
<dbReference type="InterPro" id="IPR006311">
    <property type="entry name" value="TAT_signal"/>
</dbReference>
<organism evidence="5">
    <name type="scientific">Collimonas fungivorans</name>
    <dbReference type="NCBI Taxonomy" id="158899"/>
    <lineage>
        <taxon>Bacteria</taxon>
        <taxon>Pseudomonadati</taxon>
        <taxon>Pseudomonadota</taxon>
        <taxon>Betaproteobacteria</taxon>
        <taxon>Burkholderiales</taxon>
        <taxon>Oxalobacteraceae</taxon>
        <taxon>Collimonas</taxon>
    </lineage>
</organism>
<dbReference type="RefSeq" id="WP_205631425.1">
    <property type="nucleotide sequence ID" value="NZ_CP013232.1"/>
</dbReference>
<gene>
    <name evidence="5" type="ORF">CFter6_0275</name>
</gene>
<evidence type="ECO:0000313" key="5">
    <source>
        <dbReference type="EMBL" id="AMO93006.1"/>
    </source>
</evidence>
<reference evidence="5 6" key="1">
    <citation type="submission" date="2015-11" db="EMBL/GenBank/DDBJ databases">
        <title>Exploring the genomic traits of fungus-feeding bacterial genus Collimonas.</title>
        <authorList>
            <person name="Song C."/>
            <person name="Schmidt R."/>
            <person name="de Jager V."/>
            <person name="Krzyzanowska D."/>
            <person name="Jongedijk E."/>
            <person name="Cankar K."/>
            <person name="Beekwilder J."/>
            <person name="van Veen A."/>
            <person name="de Boer W."/>
            <person name="van Veen J.A."/>
            <person name="Garbeva P."/>
        </authorList>
    </citation>
    <scope>NUCLEOTIDE SEQUENCE [LARGE SCALE GENOMIC DNA]</scope>
    <source>
        <strain evidence="5 6">Ter6</strain>
    </source>
</reference>
<feature type="chain" id="PRO_5007276602" evidence="3">
    <location>
        <begin position="32"/>
        <end position="383"/>
    </location>
</feature>
<dbReference type="Gene3D" id="3.90.245.10">
    <property type="entry name" value="Ribonucleoside hydrolase-like"/>
    <property type="match status" value="1"/>
</dbReference>
<dbReference type="GO" id="GO:0008477">
    <property type="term" value="F:purine nucleosidase activity"/>
    <property type="evidence" value="ECO:0007669"/>
    <property type="project" value="TreeGrafter"/>
</dbReference>
<feature type="signal peptide" evidence="3">
    <location>
        <begin position="1"/>
        <end position="31"/>
    </location>
</feature>
<dbReference type="Pfam" id="PF01156">
    <property type="entry name" value="IU_nuc_hydro"/>
    <property type="match status" value="1"/>
</dbReference>
<keyword evidence="1 5" id="KW-0378">Hydrolase</keyword>
<dbReference type="PANTHER" id="PTHR12304:SF4">
    <property type="entry name" value="URIDINE NUCLEOSIDASE"/>
    <property type="match status" value="1"/>
</dbReference>
<feature type="domain" description="Inosine/uridine-preferring nucleoside hydrolase" evidence="4">
    <location>
        <begin position="37"/>
        <end position="367"/>
    </location>
</feature>
<dbReference type="GO" id="GO:0006152">
    <property type="term" value="P:purine nucleoside catabolic process"/>
    <property type="evidence" value="ECO:0007669"/>
    <property type="project" value="TreeGrafter"/>
</dbReference>
<dbReference type="InterPro" id="IPR001910">
    <property type="entry name" value="Inosine/uridine_hydrolase_dom"/>
</dbReference>
<accession>A0A127P5A0</accession>
<dbReference type="PROSITE" id="PS51318">
    <property type="entry name" value="TAT"/>
    <property type="match status" value="1"/>
</dbReference>
<dbReference type="PATRIC" id="fig|158899.10.peg.270"/>
<dbReference type="SUPFAM" id="SSF53590">
    <property type="entry name" value="Nucleoside hydrolase"/>
    <property type="match status" value="1"/>
</dbReference>
<name>A0A127P5A0_9BURK</name>
<evidence type="ECO:0000256" key="2">
    <source>
        <dbReference type="ARBA" id="ARBA00023295"/>
    </source>
</evidence>
<evidence type="ECO:0000256" key="3">
    <source>
        <dbReference type="SAM" id="SignalP"/>
    </source>
</evidence>
<proteinExistence type="predicted"/>
<evidence type="ECO:0000313" key="6">
    <source>
        <dbReference type="Proteomes" id="UP000072421"/>
    </source>
</evidence>
<dbReference type="Proteomes" id="UP000072421">
    <property type="component" value="Chromosome"/>
</dbReference>
<evidence type="ECO:0000256" key="1">
    <source>
        <dbReference type="ARBA" id="ARBA00022801"/>
    </source>
</evidence>
<dbReference type="AlphaFoldDB" id="A0A127P5A0"/>
<keyword evidence="2" id="KW-0326">Glycosidase</keyword>
<keyword evidence="3" id="KW-0732">Signal</keyword>
<evidence type="ECO:0000259" key="4">
    <source>
        <dbReference type="Pfam" id="PF01156"/>
    </source>
</evidence>
<dbReference type="InterPro" id="IPR036452">
    <property type="entry name" value="Ribo_hydro-like"/>
</dbReference>
<sequence length="383" mass="41924">MKSNSMRRRLLSTVFMLGLAVAANLPAQAQAAGKRKVIIDDDVGGPRAAQLMAIQSPDVEVLGITIVSGSTWRDENVAHALRTLEVIGRSDIPVVPGSAFPLLNTQEATRRWEALYGKLVYKGAWMDEKWPDGTIQSQPNYHTHDVVPQLAEGMPHTKASNEIAANFMIRKVHEFPGQVTILATGPMTNVALAISLDPSFAETAKEIVYMGGSLNPHQVLPSKSAEQFAREYINTPRLEFNFRWDPEAAKIALRAPWKRIVMVPADPSTATELSARLLSDMTKSNTPLAQMVKKVTETGFPLWDELATAVWLDPTLISKSDQLFVSIDTDFGAGYGNTLSWPAAYAPQGLIASPTTVVREVNVPAFEKLMIRLMNLPTPPAAK</sequence>
<dbReference type="GO" id="GO:0005829">
    <property type="term" value="C:cytosol"/>
    <property type="evidence" value="ECO:0007669"/>
    <property type="project" value="TreeGrafter"/>
</dbReference>
<dbReference type="PANTHER" id="PTHR12304">
    <property type="entry name" value="INOSINE-URIDINE PREFERRING NUCLEOSIDE HYDROLASE"/>
    <property type="match status" value="1"/>
</dbReference>
<dbReference type="EMBL" id="CP013232">
    <property type="protein sequence ID" value="AMO93006.1"/>
    <property type="molecule type" value="Genomic_DNA"/>
</dbReference>